<dbReference type="InterPro" id="IPR004130">
    <property type="entry name" value="Gpn"/>
</dbReference>
<evidence type="ECO:0000256" key="2">
    <source>
        <dbReference type="ARBA" id="ARBA00022741"/>
    </source>
</evidence>
<comment type="similarity">
    <text evidence="1 5">Belongs to the GPN-loop GTPase family.</text>
</comment>
<dbReference type="GO" id="GO:0005737">
    <property type="term" value="C:cytoplasm"/>
    <property type="evidence" value="ECO:0007669"/>
    <property type="project" value="UniProtKB-SubCell"/>
</dbReference>
<dbReference type="SMART" id="SM00382">
    <property type="entry name" value="AAA"/>
    <property type="match status" value="1"/>
</dbReference>
<keyword evidence="5" id="KW-0963">Cytoplasm</keyword>
<feature type="compositionally biased region" description="Gly residues" evidence="6">
    <location>
        <begin position="315"/>
        <end position="326"/>
    </location>
</feature>
<dbReference type="GO" id="GO:0005634">
    <property type="term" value="C:nucleus"/>
    <property type="evidence" value="ECO:0007669"/>
    <property type="project" value="UniProtKB-SubCell"/>
</dbReference>
<dbReference type="CDD" id="cd17870">
    <property type="entry name" value="GPN1"/>
    <property type="match status" value="1"/>
</dbReference>
<dbReference type="Pfam" id="PF03029">
    <property type="entry name" value="ATP_bind_1"/>
    <property type="match status" value="1"/>
</dbReference>
<dbReference type="Gene3D" id="3.40.50.300">
    <property type="entry name" value="P-loop containing nucleotide triphosphate hydrolases"/>
    <property type="match status" value="1"/>
</dbReference>
<evidence type="ECO:0000256" key="3">
    <source>
        <dbReference type="ARBA" id="ARBA00022801"/>
    </source>
</evidence>
<keyword evidence="2 5" id="KW-0547">Nucleotide-binding</keyword>
<evidence type="ECO:0000313" key="8">
    <source>
        <dbReference type="EMBL" id="KAK9818243.1"/>
    </source>
</evidence>
<name>A0AAW1QB60_9CHLO</name>
<feature type="domain" description="AAA+ ATPase" evidence="7">
    <location>
        <begin position="32"/>
        <end position="229"/>
    </location>
</feature>
<dbReference type="Proteomes" id="UP001489004">
    <property type="component" value="Unassembled WGS sequence"/>
</dbReference>
<comment type="caution">
    <text evidence="8">The sequence shown here is derived from an EMBL/GenBank/DDBJ whole genome shotgun (WGS) entry which is preliminary data.</text>
</comment>
<feature type="region of interest" description="Disordered" evidence="6">
    <location>
        <begin position="313"/>
        <end position="338"/>
    </location>
</feature>
<keyword evidence="3 5" id="KW-0378">Hydrolase</keyword>
<feature type="region of interest" description="Disordered" evidence="6">
    <location>
        <begin position="1"/>
        <end position="30"/>
    </location>
</feature>
<evidence type="ECO:0000313" key="9">
    <source>
        <dbReference type="Proteomes" id="UP001489004"/>
    </source>
</evidence>
<dbReference type="InterPro" id="IPR003593">
    <property type="entry name" value="AAA+_ATPase"/>
</dbReference>
<proteinExistence type="inferred from homology"/>
<feature type="compositionally biased region" description="Polar residues" evidence="6">
    <location>
        <begin position="1"/>
        <end position="13"/>
    </location>
</feature>
<organism evidence="8 9">
    <name type="scientific">[Myrmecia] bisecta</name>
    <dbReference type="NCBI Taxonomy" id="41462"/>
    <lineage>
        <taxon>Eukaryota</taxon>
        <taxon>Viridiplantae</taxon>
        <taxon>Chlorophyta</taxon>
        <taxon>core chlorophytes</taxon>
        <taxon>Trebouxiophyceae</taxon>
        <taxon>Trebouxiales</taxon>
        <taxon>Trebouxiaceae</taxon>
        <taxon>Myrmecia</taxon>
    </lineage>
</organism>
<evidence type="ECO:0000256" key="6">
    <source>
        <dbReference type="SAM" id="MobiDB-lite"/>
    </source>
</evidence>
<dbReference type="FunFam" id="3.40.50.300:FF:000817">
    <property type="entry name" value="GPN-loop GTPase 1"/>
    <property type="match status" value="1"/>
</dbReference>
<sequence length="338" mass="36949">MSDTAAGPSTSDSGAAAEDDKPSTSTSGQDEKPIVVLVIGMAGSGKTTLMQRINSHLHMTKQPGYIINLDPAVTEVPYDANIDIRDTVKYKNVMKQYNLGPNGAILTSLNLFATRFDQVIGLIEKRRTPQPKYIMVDTPGQIEIFTWSASGAIITEAFASEFPTMVAYVIDTPRCTHPQTFMSNMLQACSILYKTKLPLLLVFNKTDVTSHEFALDWMADFDTFHEALEQDSSYASSLSRSLSLVLDEFYTNLRSVGVSAVTGRGMDDFFEAVREGSEEYATMYKPELDKKKQARADLEAQRQAIQLEKLRLDQGSGGGAAAGPAGGPQTSEGDITER</sequence>
<evidence type="ECO:0000256" key="5">
    <source>
        <dbReference type="RuleBase" id="RU365059"/>
    </source>
</evidence>
<gene>
    <name evidence="8" type="ORF">WJX72_009342</name>
</gene>
<reference evidence="8 9" key="1">
    <citation type="journal article" date="2024" name="Nat. Commun.">
        <title>Phylogenomics reveals the evolutionary origins of lichenization in chlorophyte algae.</title>
        <authorList>
            <person name="Puginier C."/>
            <person name="Libourel C."/>
            <person name="Otte J."/>
            <person name="Skaloud P."/>
            <person name="Haon M."/>
            <person name="Grisel S."/>
            <person name="Petersen M."/>
            <person name="Berrin J.G."/>
            <person name="Delaux P.M."/>
            <person name="Dal Grande F."/>
            <person name="Keller J."/>
        </authorList>
    </citation>
    <scope>NUCLEOTIDE SEQUENCE [LARGE SCALE GENOMIC DNA]</scope>
    <source>
        <strain evidence="8 9">SAG 2043</strain>
    </source>
</reference>
<dbReference type="AlphaFoldDB" id="A0AAW1QB60"/>
<evidence type="ECO:0000259" key="7">
    <source>
        <dbReference type="SMART" id="SM00382"/>
    </source>
</evidence>
<keyword evidence="9" id="KW-1185">Reference proteome</keyword>
<comment type="subunit">
    <text evidence="5">Binds to RNA polymerase II.</text>
</comment>
<protein>
    <recommendedName>
        <fullName evidence="5">GPN-loop GTPase</fullName>
        <ecNumber evidence="5">3.6.5.-</ecNumber>
    </recommendedName>
</protein>
<dbReference type="SUPFAM" id="SSF52540">
    <property type="entry name" value="P-loop containing nucleoside triphosphate hydrolases"/>
    <property type="match status" value="1"/>
</dbReference>
<accession>A0AAW1QB60</accession>
<dbReference type="PANTHER" id="PTHR21231">
    <property type="entry name" value="XPA-BINDING PROTEIN 1-RELATED"/>
    <property type="match status" value="1"/>
</dbReference>
<comment type="subcellular location">
    <subcellularLocation>
        <location evidence="5">Cytoplasm</location>
    </subcellularLocation>
    <subcellularLocation>
        <location evidence="5">Nucleus</location>
    </subcellularLocation>
</comment>
<feature type="compositionally biased region" description="Polar residues" evidence="6">
    <location>
        <begin position="329"/>
        <end position="338"/>
    </location>
</feature>
<evidence type="ECO:0000256" key="1">
    <source>
        <dbReference type="ARBA" id="ARBA00005290"/>
    </source>
</evidence>
<keyword evidence="4 5" id="KW-0342">GTP-binding</keyword>
<evidence type="ECO:0000256" key="4">
    <source>
        <dbReference type="ARBA" id="ARBA00023134"/>
    </source>
</evidence>
<dbReference type="InterPro" id="IPR027417">
    <property type="entry name" value="P-loop_NTPase"/>
</dbReference>
<dbReference type="PANTHER" id="PTHR21231:SF8">
    <property type="entry name" value="GPN-LOOP GTPASE 1"/>
    <property type="match status" value="1"/>
</dbReference>
<dbReference type="InterPro" id="IPR030230">
    <property type="entry name" value="Gpn1/Npa3/XAB1"/>
</dbReference>
<comment type="function">
    <text evidence="5">Small GTPase required for proper nuclear import of RNA polymerase II (RNAPII). May act at an RNAP assembly step prior to nuclear import.</text>
</comment>
<dbReference type="GO" id="GO:0003924">
    <property type="term" value="F:GTPase activity"/>
    <property type="evidence" value="ECO:0007669"/>
    <property type="project" value="InterPro"/>
</dbReference>
<dbReference type="EMBL" id="JALJOR010000004">
    <property type="protein sequence ID" value="KAK9818243.1"/>
    <property type="molecule type" value="Genomic_DNA"/>
</dbReference>
<dbReference type="EC" id="3.6.5.-" evidence="5"/>
<dbReference type="GO" id="GO:0005525">
    <property type="term" value="F:GTP binding"/>
    <property type="evidence" value="ECO:0007669"/>
    <property type="project" value="UniProtKB-KW"/>
</dbReference>